<reference evidence="2" key="1">
    <citation type="submission" date="2021-02" db="EMBL/GenBank/DDBJ databases">
        <authorList>
            <person name="Dougan E. K."/>
            <person name="Rhodes N."/>
            <person name="Thang M."/>
            <person name="Chan C."/>
        </authorList>
    </citation>
    <scope>NUCLEOTIDE SEQUENCE</scope>
</reference>
<keyword evidence="3" id="KW-1185">Reference proteome</keyword>
<name>A0A812Q957_9DINO</name>
<sequence length="591" mass="65972">MSSSNQELSAQHLHQTATSAYTYSGANQVYYEAQNQWFQENRSKRKGPPSAALSTPLATPHEDTDEEMDARPKIAQPQPADANTTPLIQPLDIDAQAAVSLAAAQAGINSNDPAAITAWLGESITTRKQVMETIRAYHTGVIRSEISNIVLQVEGVVRQLDNRLLLQHDHLRWLTQESRMEQKKLSGLQVLTTGWSPTMSGEERLYQLNWMFEQVDYFRRWLSDRGHNIDGPNVPYIFMNILQCEPATPPSGQQFSTVSILTFKSWDLRQQFMSTYGGPTGTPLYRDSSTREKNRHVRATPASPQFQRKMEVPIRVLLSLINESELLESNQVTVLWKTLTIMQPQSVREFDDQIRAFARMHFFEDKGIMKGILEVTPQLMEALQAKPPIGSEEPTMWSYHWAKVVYGVQHELDVADQHQFARARTQAKGSGKGMEVGQTRRHWASSAVYSSADNPFPIEMEVRDVDDIYFVWDEYCDKFQRADLKIGSYQTGTVQGARPSATPPTATGESALSVFAQPKAGAMQPPSWVPKAPVSAAAKGKSREVEAQTVGYYADAFTGSGVAVAVESYARAAWARALATGRSPRERLTAA</sequence>
<accession>A0A812Q957</accession>
<dbReference type="EMBL" id="CAJNDS010002225">
    <property type="protein sequence ID" value="CAE7381537.1"/>
    <property type="molecule type" value="Genomic_DNA"/>
</dbReference>
<feature type="region of interest" description="Disordered" evidence="1">
    <location>
        <begin position="40"/>
        <end position="86"/>
    </location>
</feature>
<gene>
    <name evidence="2" type="ORF">SNAT2548_LOCUS20825</name>
</gene>
<dbReference type="Proteomes" id="UP000604046">
    <property type="component" value="Unassembled WGS sequence"/>
</dbReference>
<evidence type="ECO:0000313" key="3">
    <source>
        <dbReference type="Proteomes" id="UP000604046"/>
    </source>
</evidence>
<evidence type="ECO:0000256" key="1">
    <source>
        <dbReference type="SAM" id="MobiDB-lite"/>
    </source>
</evidence>
<protein>
    <submittedName>
        <fullName evidence="2">Uncharacterized protein</fullName>
    </submittedName>
</protein>
<evidence type="ECO:0000313" key="2">
    <source>
        <dbReference type="EMBL" id="CAE7381537.1"/>
    </source>
</evidence>
<comment type="caution">
    <text evidence="2">The sequence shown here is derived from an EMBL/GenBank/DDBJ whole genome shotgun (WGS) entry which is preliminary data.</text>
</comment>
<dbReference type="OrthoDB" id="475272at2759"/>
<organism evidence="2 3">
    <name type="scientific">Symbiodinium natans</name>
    <dbReference type="NCBI Taxonomy" id="878477"/>
    <lineage>
        <taxon>Eukaryota</taxon>
        <taxon>Sar</taxon>
        <taxon>Alveolata</taxon>
        <taxon>Dinophyceae</taxon>
        <taxon>Suessiales</taxon>
        <taxon>Symbiodiniaceae</taxon>
        <taxon>Symbiodinium</taxon>
    </lineage>
</organism>
<dbReference type="AlphaFoldDB" id="A0A812Q957"/>
<feature type="region of interest" description="Disordered" evidence="1">
    <location>
        <begin position="280"/>
        <end position="302"/>
    </location>
</feature>
<proteinExistence type="predicted"/>